<evidence type="ECO:0000256" key="9">
    <source>
        <dbReference type="RuleBase" id="RU000673"/>
    </source>
</evidence>
<dbReference type="Gene3D" id="3.40.50.1470">
    <property type="entry name" value="Peptidyl-tRNA hydrolase"/>
    <property type="match status" value="1"/>
</dbReference>
<dbReference type="NCBIfam" id="TIGR00447">
    <property type="entry name" value="pth"/>
    <property type="match status" value="1"/>
</dbReference>
<dbReference type="GO" id="GO:0072344">
    <property type="term" value="P:rescue of stalled ribosome"/>
    <property type="evidence" value="ECO:0007669"/>
    <property type="project" value="UniProtKB-UniRule"/>
</dbReference>
<dbReference type="InterPro" id="IPR036416">
    <property type="entry name" value="Pept_tRNA_hydro_sf"/>
</dbReference>
<dbReference type="RefSeq" id="WP_204017532.1">
    <property type="nucleotide sequence ID" value="NZ_BOOG01000041.1"/>
</dbReference>
<comment type="function">
    <text evidence="8">Catalyzes the release of premature peptidyl moieties from peptidyl-tRNA molecules trapped in stalled 50S ribosomal subunits, and thus maintains levels of free tRNAs and 50S ribosomes.</text>
</comment>
<evidence type="ECO:0000256" key="6">
    <source>
        <dbReference type="ARBA" id="ARBA00048707"/>
    </source>
</evidence>
<reference evidence="11" key="1">
    <citation type="submission" date="2021-01" db="EMBL/GenBank/DDBJ databases">
        <title>Whole genome shotgun sequence of Sphaerimonospora thailandensis NBRC 107569.</title>
        <authorList>
            <person name="Komaki H."/>
            <person name="Tamura T."/>
        </authorList>
    </citation>
    <scope>NUCLEOTIDE SEQUENCE</scope>
    <source>
        <strain evidence="11">NBRC 107569</strain>
    </source>
</reference>
<keyword evidence="2 8" id="KW-0820">tRNA-binding</keyword>
<feature type="binding site" evidence="8">
    <location>
        <position position="77"/>
    </location>
    <ligand>
        <name>tRNA</name>
        <dbReference type="ChEBI" id="CHEBI:17843"/>
    </ligand>
</feature>
<dbReference type="PROSITE" id="PS01195">
    <property type="entry name" value="PEPT_TRNA_HYDROL_1"/>
    <property type="match status" value="1"/>
</dbReference>
<comment type="similarity">
    <text evidence="5 8 10">Belongs to the PTH family.</text>
</comment>
<evidence type="ECO:0000256" key="4">
    <source>
        <dbReference type="ARBA" id="ARBA00022884"/>
    </source>
</evidence>
<dbReference type="PANTHER" id="PTHR17224:SF1">
    <property type="entry name" value="PEPTIDYL-TRNA HYDROLASE"/>
    <property type="match status" value="1"/>
</dbReference>
<keyword evidence="4 8" id="KW-0694">RNA-binding</keyword>
<gene>
    <name evidence="11" type="primary">spoV</name>
    <name evidence="8" type="synonym">pth</name>
    <name evidence="11" type="ORF">Mth01_41020</name>
</gene>
<keyword evidence="3 8" id="KW-0378">Hydrolase</keyword>
<sequence>MFSRGNGVAERRWLIVGLGNPGPEYAGNRHNVGFMVLDELASRVGGRFKAHRSRAEIVEGRLAGTPVVLVKPLSFMNLSGGPVKALADFFKVAPDSVIVVHDELDIPYGALRTKAGGGDNGHNGLKSITKTLGTRDYLRIRFGIGRPPGRMDPATFVLRDFATVERKDLPFLVDRTADMAESLLTAGVEATQNKFHAADLNPAKPPR</sequence>
<dbReference type="FunFam" id="3.40.50.1470:FF:000001">
    <property type="entry name" value="Peptidyl-tRNA hydrolase"/>
    <property type="match status" value="1"/>
</dbReference>
<dbReference type="EMBL" id="BOOG01000041">
    <property type="protein sequence ID" value="GIH71849.1"/>
    <property type="molecule type" value="Genomic_DNA"/>
</dbReference>
<dbReference type="Pfam" id="PF01195">
    <property type="entry name" value="Pept_tRNA_hydro"/>
    <property type="match status" value="1"/>
</dbReference>
<feature type="site" description="Discriminates between blocked and unblocked aminoacyl-tRNA" evidence="8">
    <location>
        <position position="20"/>
    </location>
</feature>
<evidence type="ECO:0000256" key="10">
    <source>
        <dbReference type="RuleBase" id="RU004320"/>
    </source>
</evidence>
<feature type="active site" description="Proton acceptor" evidence="8">
    <location>
        <position position="30"/>
    </location>
</feature>
<dbReference type="GO" id="GO:0005737">
    <property type="term" value="C:cytoplasm"/>
    <property type="evidence" value="ECO:0007669"/>
    <property type="project" value="UniProtKB-SubCell"/>
</dbReference>
<evidence type="ECO:0000256" key="5">
    <source>
        <dbReference type="ARBA" id="ARBA00038063"/>
    </source>
</evidence>
<keyword evidence="12" id="KW-1185">Reference proteome</keyword>
<dbReference type="InterPro" id="IPR018171">
    <property type="entry name" value="Pept_tRNA_hydro_CS"/>
</dbReference>
<comment type="subunit">
    <text evidence="8">Monomer.</text>
</comment>
<keyword evidence="8" id="KW-0963">Cytoplasm</keyword>
<evidence type="ECO:0000313" key="12">
    <source>
        <dbReference type="Proteomes" id="UP000610966"/>
    </source>
</evidence>
<dbReference type="Proteomes" id="UP000610966">
    <property type="component" value="Unassembled WGS sequence"/>
</dbReference>
<evidence type="ECO:0000256" key="2">
    <source>
        <dbReference type="ARBA" id="ARBA00022555"/>
    </source>
</evidence>
<feature type="binding site" evidence="8">
    <location>
        <position position="75"/>
    </location>
    <ligand>
        <name>tRNA</name>
        <dbReference type="ChEBI" id="CHEBI:17843"/>
    </ligand>
</feature>
<evidence type="ECO:0000256" key="8">
    <source>
        <dbReference type="HAMAP-Rule" id="MF_00083"/>
    </source>
</evidence>
<dbReference type="GO" id="GO:0004045">
    <property type="term" value="F:peptidyl-tRNA hydrolase activity"/>
    <property type="evidence" value="ECO:0007669"/>
    <property type="project" value="UniProtKB-UniRule"/>
</dbReference>
<proteinExistence type="inferred from homology"/>
<evidence type="ECO:0000256" key="7">
    <source>
        <dbReference type="ARBA" id="ARBA00050038"/>
    </source>
</evidence>
<dbReference type="AlphaFoldDB" id="A0A8J3RBW6"/>
<organism evidence="11 12">
    <name type="scientific">Sphaerimonospora thailandensis</name>
    <dbReference type="NCBI Taxonomy" id="795644"/>
    <lineage>
        <taxon>Bacteria</taxon>
        <taxon>Bacillati</taxon>
        <taxon>Actinomycetota</taxon>
        <taxon>Actinomycetes</taxon>
        <taxon>Streptosporangiales</taxon>
        <taxon>Streptosporangiaceae</taxon>
        <taxon>Sphaerimonospora</taxon>
    </lineage>
</organism>
<comment type="catalytic activity">
    <reaction evidence="6 8 9">
        <text>an N-acyl-L-alpha-aminoacyl-tRNA + H2O = an N-acyl-L-amino acid + a tRNA + H(+)</text>
        <dbReference type="Rhea" id="RHEA:54448"/>
        <dbReference type="Rhea" id="RHEA-COMP:10123"/>
        <dbReference type="Rhea" id="RHEA-COMP:13883"/>
        <dbReference type="ChEBI" id="CHEBI:15377"/>
        <dbReference type="ChEBI" id="CHEBI:15378"/>
        <dbReference type="ChEBI" id="CHEBI:59874"/>
        <dbReference type="ChEBI" id="CHEBI:78442"/>
        <dbReference type="ChEBI" id="CHEBI:138191"/>
        <dbReference type="EC" id="3.1.1.29"/>
    </reaction>
</comment>
<dbReference type="CDD" id="cd00462">
    <property type="entry name" value="PTH"/>
    <property type="match status" value="1"/>
</dbReference>
<protein>
    <recommendedName>
        <fullName evidence="7 8">Peptidyl-tRNA hydrolase</fullName>
        <shortName evidence="8">Pth</shortName>
        <ecNumber evidence="1 8">3.1.1.29</ecNumber>
    </recommendedName>
</protein>
<feature type="site" description="Stabilizes the basic form of H active site to accept a proton" evidence="8">
    <location>
        <position position="102"/>
    </location>
</feature>
<evidence type="ECO:0000256" key="3">
    <source>
        <dbReference type="ARBA" id="ARBA00022801"/>
    </source>
</evidence>
<evidence type="ECO:0000256" key="1">
    <source>
        <dbReference type="ARBA" id="ARBA00013260"/>
    </source>
</evidence>
<dbReference type="HAMAP" id="MF_00083">
    <property type="entry name" value="Pept_tRNA_hydro_bact"/>
    <property type="match status" value="1"/>
</dbReference>
<dbReference type="EC" id="3.1.1.29" evidence="1 8"/>
<feature type="binding site" evidence="8">
    <location>
        <position position="25"/>
    </location>
    <ligand>
        <name>tRNA</name>
        <dbReference type="ChEBI" id="CHEBI:17843"/>
    </ligand>
</feature>
<comment type="function">
    <text evidence="8">Hydrolyzes ribosome-free peptidyl-tRNAs (with 1 or more amino acids incorporated), which drop off the ribosome during protein synthesis, or as a result of ribosome stalling.</text>
</comment>
<comment type="caution">
    <text evidence="11">The sequence shown here is derived from an EMBL/GenBank/DDBJ whole genome shotgun (WGS) entry which is preliminary data.</text>
</comment>
<dbReference type="GO" id="GO:0000049">
    <property type="term" value="F:tRNA binding"/>
    <property type="evidence" value="ECO:0007669"/>
    <property type="project" value="UniProtKB-UniRule"/>
</dbReference>
<feature type="binding site" evidence="8">
    <location>
        <position position="123"/>
    </location>
    <ligand>
        <name>tRNA</name>
        <dbReference type="ChEBI" id="CHEBI:17843"/>
    </ligand>
</feature>
<evidence type="ECO:0000313" key="11">
    <source>
        <dbReference type="EMBL" id="GIH71849.1"/>
    </source>
</evidence>
<dbReference type="PROSITE" id="PS01196">
    <property type="entry name" value="PEPT_TRNA_HYDROL_2"/>
    <property type="match status" value="1"/>
</dbReference>
<dbReference type="InterPro" id="IPR001328">
    <property type="entry name" value="Pept_tRNA_hydro"/>
</dbReference>
<accession>A0A8J3RBW6</accession>
<name>A0A8J3RBW6_9ACTN</name>
<comment type="subcellular location">
    <subcellularLocation>
        <location evidence="8">Cytoplasm</location>
    </subcellularLocation>
</comment>
<dbReference type="GO" id="GO:0006515">
    <property type="term" value="P:protein quality control for misfolded or incompletely synthesized proteins"/>
    <property type="evidence" value="ECO:0007669"/>
    <property type="project" value="UniProtKB-UniRule"/>
</dbReference>
<dbReference type="PANTHER" id="PTHR17224">
    <property type="entry name" value="PEPTIDYL-TRNA HYDROLASE"/>
    <property type="match status" value="1"/>
</dbReference>
<dbReference type="SUPFAM" id="SSF53178">
    <property type="entry name" value="Peptidyl-tRNA hydrolase-like"/>
    <property type="match status" value="1"/>
</dbReference>